<dbReference type="Pfam" id="PF01098">
    <property type="entry name" value="FTSW_RODA_SPOVE"/>
    <property type="match status" value="1"/>
</dbReference>
<dbReference type="InterPro" id="IPR001182">
    <property type="entry name" value="FtsW/RodA"/>
</dbReference>
<feature type="transmembrane region" description="Helical" evidence="17">
    <location>
        <begin position="105"/>
        <end position="126"/>
    </location>
</feature>
<evidence type="ECO:0000313" key="18">
    <source>
        <dbReference type="EMBL" id="EKY25111.1"/>
    </source>
</evidence>
<feature type="transmembrane region" description="Helical" evidence="17">
    <location>
        <begin position="72"/>
        <end position="93"/>
    </location>
</feature>
<feature type="transmembrane region" description="Helical" evidence="17">
    <location>
        <begin position="40"/>
        <end position="60"/>
    </location>
</feature>
<dbReference type="HOGENOM" id="CLU_029243_5_3_9"/>
<dbReference type="GO" id="GO:0015648">
    <property type="term" value="F:lipid-linked peptidoglycan transporter activity"/>
    <property type="evidence" value="ECO:0007669"/>
    <property type="project" value="TreeGrafter"/>
</dbReference>
<dbReference type="GO" id="GO:0009252">
    <property type="term" value="P:peptidoglycan biosynthetic process"/>
    <property type="evidence" value="ECO:0007669"/>
    <property type="project" value="UniProtKB-KW"/>
</dbReference>
<keyword evidence="6" id="KW-0573">Peptidoglycan synthesis</keyword>
<comment type="similarity">
    <text evidence="11">Belongs to the SEDS family. FtsW subfamily.</text>
</comment>
<dbReference type="EMBL" id="AMEZ01000075">
    <property type="protein sequence ID" value="EKY25111.1"/>
    <property type="molecule type" value="Genomic_DNA"/>
</dbReference>
<dbReference type="GO" id="GO:0008955">
    <property type="term" value="F:peptidoglycan glycosyltransferase activity"/>
    <property type="evidence" value="ECO:0007669"/>
    <property type="project" value="UniProtKB-EC"/>
</dbReference>
<dbReference type="AlphaFoldDB" id="L1QAY2"/>
<keyword evidence="2" id="KW-0328">Glycosyltransferase</keyword>
<dbReference type="PANTHER" id="PTHR30474:SF2">
    <property type="entry name" value="PEPTIDOGLYCAN GLYCOSYLTRANSFERASE FTSW-RELATED"/>
    <property type="match status" value="1"/>
</dbReference>
<keyword evidence="8 17" id="KW-0472">Membrane</keyword>
<evidence type="ECO:0000256" key="6">
    <source>
        <dbReference type="ARBA" id="ARBA00022984"/>
    </source>
</evidence>
<evidence type="ECO:0000256" key="12">
    <source>
        <dbReference type="ARBA" id="ARBA00041185"/>
    </source>
</evidence>
<evidence type="ECO:0000256" key="4">
    <source>
        <dbReference type="ARBA" id="ARBA00022692"/>
    </source>
</evidence>
<evidence type="ECO:0000256" key="8">
    <source>
        <dbReference type="ARBA" id="ARBA00023136"/>
    </source>
</evidence>
<dbReference type="GO" id="GO:0051301">
    <property type="term" value="P:cell division"/>
    <property type="evidence" value="ECO:0007669"/>
    <property type="project" value="InterPro"/>
</dbReference>
<keyword evidence="3" id="KW-0808">Transferase</keyword>
<reference evidence="18 19" key="1">
    <citation type="submission" date="2012-05" db="EMBL/GenBank/DDBJ databases">
        <authorList>
            <person name="Weinstock G."/>
            <person name="Sodergren E."/>
            <person name="Lobos E.A."/>
            <person name="Fulton L."/>
            <person name="Fulton R."/>
            <person name="Courtney L."/>
            <person name="Fronick C."/>
            <person name="O'Laughlin M."/>
            <person name="Godfrey J."/>
            <person name="Wilson R.M."/>
            <person name="Miner T."/>
            <person name="Farmer C."/>
            <person name="Delehaunty K."/>
            <person name="Cordes M."/>
            <person name="Minx P."/>
            <person name="Tomlinson C."/>
            <person name="Chen J."/>
            <person name="Wollam A."/>
            <person name="Pepin K.H."/>
            <person name="Bhonagiri V."/>
            <person name="Zhang X."/>
            <person name="Suruliraj S."/>
            <person name="Warren W."/>
            <person name="Mitreva M."/>
            <person name="Mardis E.R."/>
            <person name="Wilson R.K."/>
        </authorList>
    </citation>
    <scope>NUCLEOTIDE SEQUENCE [LARGE SCALE GENOMIC DNA]</scope>
    <source>
        <strain evidence="18 19">DSM 1785</strain>
    </source>
</reference>
<evidence type="ECO:0000256" key="1">
    <source>
        <dbReference type="ARBA" id="ARBA00004141"/>
    </source>
</evidence>
<keyword evidence="5" id="KW-0133">Cell shape</keyword>
<dbReference type="PATRIC" id="fig|545697.3.peg.2538"/>
<organism evidence="18 19">
    <name type="scientific">Clostridium celatum DSM 1785</name>
    <dbReference type="NCBI Taxonomy" id="545697"/>
    <lineage>
        <taxon>Bacteria</taxon>
        <taxon>Bacillati</taxon>
        <taxon>Bacillota</taxon>
        <taxon>Clostridia</taxon>
        <taxon>Eubacteriales</taxon>
        <taxon>Clostridiaceae</taxon>
        <taxon>Clostridium</taxon>
    </lineage>
</organism>
<dbReference type="eggNOG" id="COG0772">
    <property type="taxonomic scope" value="Bacteria"/>
</dbReference>
<evidence type="ECO:0000256" key="3">
    <source>
        <dbReference type="ARBA" id="ARBA00022679"/>
    </source>
</evidence>
<comment type="catalytic activity">
    <reaction evidence="15">
        <text>[GlcNAc-(1-&gt;4)-Mur2Ac(oyl-L-Ala-gamma-D-Glu-L-Lys-D-Ala-D-Ala)](n)-di-trans,octa-cis-undecaprenyl diphosphate + beta-D-GlcNAc-(1-&gt;4)-Mur2Ac(oyl-L-Ala-gamma-D-Glu-L-Lys-D-Ala-D-Ala)-di-trans,octa-cis-undecaprenyl diphosphate = [GlcNAc-(1-&gt;4)-Mur2Ac(oyl-L-Ala-gamma-D-Glu-L-Lys-D-Ala-D-Ala)](n+1)-di-trans,octa-cis-undecaprenyl diphosphate + di-trans,octa-cis-undecaprenyl diphosphate + H(+)</text>
        <dbReference type="Rhea" id="RHEA:23708"/>
        <dbReference type="Rhea" id="RHEA-COMP:9602"/>
        <dbReference type="Rhea" id="RHEA-COMP:9603"/>
        <dbReference type="ChEBI" id="CHEBI:15378"/>
        <dbReference type="ChEBI" id="CHEBI:58405"/>
        <dbReference type="ChEBI" id="CHEBI:60033"/>
        <dbReference type="ChEBI" id="CHEBI:78435"/>
        <dbReference type="EC" id="2.4.99.28"/>
    </reaction>
</comment>
<dbReference type="GO" id="GO:0032153">
    <property type="term" value="C:cell division site"/>
    <property type="evidence" value="ECO:0007669"/>
    <property type="project" value="TreeGrafter"/>
</dbReference>
<evidence type="ECO:0000256" key="5">
    <source>
        <dbReference type="ARBA" id="ARBA00022960"/>
    </source>
</evidence>
<evidence type="ECO:0000256" key="15">
    <source>
        <dbReference type="ARBA" id="ARBA00049902"/>
    </source>
</evidence>
<evidence type="ECO:0000256" key="9">
    <source>
        <dbReference type="ARBA" id="ARBA00032370"/>
    </source>
</evidence>
<keyword evidence="4 17" id="KW-0812">Transmembrane</keyword>
<dbReference type="GO" id="GO:0005886">
    <property type="term" value="C:plasma membrane"/>
    <property type="evidence" value="ECO:0007669"/>
    <property type="project" value="TreeGrafter"/>
</dbReference>
<dbReference type="STRING" id="545697.HMPREF0216_02579"/>
<sequence>MQLGSGGLFGVGLGNSKQKALYMPEPHNDFIFSIIGEEFGLVGCTVVIGLFLILIFQGLNVAAKAKDKYGRLLAIGITSVVGIQAIINIAVVTGSMPVTGVPLPFISYGGTSLVFNLCAMGVLLNISSQRRVPNKEVKPKEIEENQTNNIYSFSNYNK</sequence>
<dbReference type="Proteomes" id="UP000010420">
    <property type="component" value="Unassembled WGS sequence"/>
</dbReference>
<evidence type="ECO:0000256" key="13">
    <source>
        <dbReference type="ARBA" id="ARBA00041418"/>
    </source>
</evidence>
<dbReference type="EC" id="2.4.99.28" evidence="14"/>
<evidence type="ECO:0000256" key="11">
    <source>
        <dbReference type="ARBA" id="ARBA00038053"/>
    </source>
</evidence>
<evidence type="ECO:0000256" key="7">
    <source>
        <dbReference type="ARBA" id="ARBA00022989"/>
    </source>
</evidence>
<evidence type="ECO:0000256" key="14">
    <source>
        <dbReference type="ARBA" id="ARBA00044770"/>
    </source>
</evidence>
<comment type="subcellular location">
    <subcellularLocation>
        <location evidence="1">Membrane</location>
        <topology evidence="1">Multi-pass membrane protein</topology>
    </subcellularLocation>
</comment>
<protein>
    <recommendedName>
        <fullName evidence="12">Probable peptidoglycan glycosyltransferase FtsW</fullName>
        <ecNumber evidence="14">2.4.99.28</ecNumber>
    </recommendedName>
    <alternativeName>
        <fullName evidence="13">Cell division protein FtsW</fullName>
    </alternativeName>
    <alternativeName>
        <fullName evidence="10">Cell wall polymerase</fullName>
    </alternativeName>
    <alternativeName>
        <fullName evidence="9">Peptidoglycan polymerase</fullName>
    </alternativeName>
</protein>
<evidence type="ECO:0000256" key="17">
    <source>
        <dbReference type="SAM" id="Phobius"/>
    </source>
</evidence>
<evidence type="ECO:0000313" key="19">
    <source>
        <dbReference type="Proteomes" id="UP000010420"/>
    </source>
</evidence>
<dbReference type="GO" id="GO:0008360">
    <property type="term" value="P:regulation of cell shape"/>
    <property type="evidence" value="ECO:0007669"/>
    <property type="project" value="UniProtKB-KW"/>
</dbReference>
<dbReference type="PANTHER" id="PTHR30474">
    <property type="entry name" value="CELL CYCLE PROTEIN"/>
    <property type="match status" value="1"/>
</dbReference>
<keyword evidence="7 17" id="KW-1133">Transmembrane helix</keyword>
<evidence type="ECO:0000256" key="10">
    <source>
        <dbReference type="ARBA" id="ARBA00033270"/>
    </source>
</evidence>
<gene>
    <name evidence="18" type="ORF">HMPREF0216_02579</name>
</gene>
<evidence type="ECO:0000256" key="2">
    <source>
        <dbReference type="ARBA" id="ARBA00022676"/>
    </source>
</evidence>
<accession>L1QAY2</accession>
<comment type="function">
    <text evidence="16">Peptidoglycan polymerase that is essential for cell division.</text>
</comment>
<evidence type="ECO:0000256" key="16">
    <source>
        <dbReference type="ARBA" id="ARBA00049966"/>
    </source>
</evidence>
<comment type="caution">
    <text evidence="18">The sequence shown here is derived from an EMBL/GenBank/DDBJ whole genome shotgun (WGS) entry which is preliminary data.</text>
</comment>
<proteinExistence type="inferred from homology"/>
<name>L1QAY2_9CLOT</name>
<keyword evidence="19" id="KW-1185">Reference proteome</keyword>